<dbReference type="EMBL" id="BMXR01000006">
    <property type="protein sequence ID" value="GGX56853.1"/>
    <property type="molecule type" value="Genomic_DNA"/>
</dbReference>
<dbReference type="GO" id="GO:0006259">
    <property type="term" value="P:DNA metabolic process"/>
    <property type="evidence" value="ECO:0007669"/>
    <property type="project" value="UniProtKB-ARBA"/>
</dbReference>
<dbReference type="SMART" id="SM00479">
    <property type="entry name" value="EXOIII"/>
    <property type="match status" value="1"/>
</dbReference>
<proteinExistence type="predicted"/>
<dbReference type="GO" id="GO:0008408">
    <property type="term" value="F:3'-5' exonuclease activity"/>
    <property type="evidence" value="ECO:0007669"/>
    <property type="project" value="TreeGrafter"/>
</dbReference>
<dbReference type="AlphaFoldDB" id="A0A918NC17"/>
<evidence type="ECO:0000313" key="6">
    <source>
        <dbReference type="Proteomes" id="UP000626148"/>
    </source>
</evidence>
<dbReference type="InterPro" id="IPR013520">
    <property type="entry name" value="Ribonucl_H"/>
</dbReference>
<organism evidence="5 6">
    <name type="scientific">Saccharospirillum salsuginis</name>
    <dbReference type="NCBI Taxonomy" id="418750"/>
    <lineage>
        <taxon>Bacteria</taxon>
        <taxon>Pseudomonadati</taxon>
        <taxon>Pseudomonadota</taxon>
        <taxon>Gammaproteobacteria</taxon>
        <taxon>Oceanospirillales</taxon>
        <taxon>Saccharospirillaceae</taxon>
        <taxon>Saccharospirillum</taxon>
    </lineage>
</organism>
<dbReference type="InterPro" id="IPR036397">
    <property type="entry name" value="RNaseH_sf"/>
</dbReference>
<name>A0A918NC17_9GAMM</name>
<keyword evidence="6" id="KW-1185">Reference proteome</keyword>
<keyword evidence="1" id="KW-0540">Nuclease</keyword>
<dbReference type="CDD" id="cd06127">
    <property type="entry name" value="DEDDh"/>
    <property type="match status" value="1"/>
</dbReference>
<reference evidence="5" key="1">
    <citation type="journal article" date="2014" name="Int. J. Syst. Evol. Microbiol.">
        <title>Complete genome sequence of Corynebacterium casei LMG S-19264T (=DSM 44701T), isolated from a smear-ripened cheese.</title>
        <authorList>
            <consortium name="US DOE Joint Genome Institute (JGI-PGF)"/>
            <person name="Walter F."/>
            <person name="Albersmeier A."/>
            <person name="Kalinowski J."/>
            <person name="Ruckert C."/>
        </authorList>
    </citation>
    <scope>NUCLEOTIDE SEQUENCE</scope>
    <source>
        <strain evidence="5">KCTC 22169</strain>
    </source>
</reference>
<evidence type="ECO:0000256" key="1">
    <source>
        <dbReference type="ARBA" id="ARBA00022722"/>
    </source>
</evidence>
<evidence type="ECO:0000256" key="3">
    <source>
        <dbReference type="ARBA" id="ARBA00022839"/>
    </source>
</evidence>
<dbReference type="Gene3D" id="3.30.420.10">
    <property type="entry name" value="Ribonuclease H-like superfamily/Ribonuclease H"/>
    <property type="match status" value="1"/>
</dbReference>
<dbReference type="Proteomes" id="UP000626148">
    <property type="component" value="Unassembled WGS sequence"/>
</dbReference>
<accession>A0A918NC17</accession>
<dbReference type="PANTHER" id="PTHR30231">
    <property type="entry name" value="DNA POLYMERASE III SUBUNIT EPSILON"/>
    <property type="match status" value="1"/>
</dbReference>
<comment type="caution">
    <text evidence="5">The sequence shown here is derived from an EMBL/GenBank/DDBJ whole genome shotgun (WGS) entry which is preliminary data.</text>
</comment>
<evidence type="ECO:0000259" key="4">
    <source>
        <dbReference type="SMART" id="SM00479"/>
    </source>
</evidence>
<dbReference type="Pfam" id="PF00929">
    <property type="entry name" value="RNase_T"/>
    <property type="match status" value="1"/>
</dbReference>
<reference evidence="5" key="2">
    <citation type="submission" date="2020-09" db="EMBL/GenBank/DDBJ databases">
        <authorList>
            <person name="Sun Q."/>
            <person name="Kim S."/>
        </authorList>
    </citation>
    <scope>NUCLEOTIDE SEQUENCE</scope>
    <source>
        <strain evidence="5">KCTC 22169</strain>
    </source>
</reference>
<keyword evidence="3" id="KW-0269">Exonuclease</keyword>
<dbReference type="PANTHER" id="PTHR30231:SF4">
    <property type="entry name" value="PROTEIN NEN2"/>
    <property type="match status" value="1"/>
</dbReference>
<dbReference type="SUPFAM" id="SSF53098">
    <property type="entry name" value="Ribonuclease H-like"/>
    <property type="match status" value="1"/>
</dbReference>
<evidence type="ECO:0000256" key="2">
    <source>
        <dbReference type="ARBA" id="ARBA00022801"/>
    </source>
</evidence>
<gene>
    <name evidence="5" type="ORF">GCM10007392_25400</name>
</gene>
<protein>
    <submittedName>
        <fullName evidence="5">DNA polymerase III subunit epsilon</fullName>
    </submittedName>
</protein>
<feature type="domain" description="Exonuclease" evidence="4">
    <location>
        <begin position="19"/>
        <end position="195"/>
    </location>
</feature>
<evidence type="ECO:0000313" key="5">
    <source>
        <dbReference type="EMBL" id="GGX56853.1"/>
    </source>
</evidence>
<sequence length="208" mass="23962">MVKFWNRSTTPARPWTERTFWVLDLELSSLDARTGHVLSAGWVCIEHGQVRLAEAGHCLFRQSAMMGDDVSASAHLHHITDQQREQGVDLGDWLTERLARHADDLWVCHHAPLDIAFLKEQCRRFAIDWPEPKVLDTLRFEKKRLPREIPGSYRDLNLNACRRRYGLPTYRAHHAFSDALATAELCLAQVRSRLGPDPTDVDLIKAYR</sequence>
<dbReference type="GO" id="GO:0005829">
    <property type="term" value="C:cytosol"/>
    <property type="evidence" value="ECO:0007669"/>
    <property type="project" value="TreeGrafter"/>
</dbReference>
<dbReference type="RefSeq" id="WP_189609180.1">
    <property type="nucleotide sequence ID" value="NZ_BMXR01000006.1"/>
</dbReference>
<dbReference type="InterPro" id="IPR012337">
    <property type="entry name" value="RNaseH-like_sf"/>
</dbReference>
<keyword evidence="2" id="KW-0378">Hydrolase</keyword>
<dbReference type="GO" id="GO:0003676">
    <property type="term" value="F:nucleic acid binding"/>
    <property type="evidence" value="ECO:0007669"/>
    <property type="project" value="InterPro"/>
</dbReference>